<evidence type="ECO:0000313" key="1">
    <source>
        <dbReference type="EMBL" id="GMA21070.1"/>
    </source>
</evidence>
<accession>A0ABQ6HRJ2</accession>
<organism evidence="1 2">
    <name type="scientific">Arsenicicoccus piscis</name>
    <dbReference type="NCBI Taxonomy" id="673954"/>
    <lineage>
        <taxon>Bacteria</taxon>
        <taxon>Bacillati</taxon>
        <taxon>Actinomycetota</taxon>
        <taxon>Actinomycetes</taxon>
        <taxon>Micrococcales</taxon>
        <taxon>Intrasporangiaceae</taxon>
        <taxon>Arsenicicoccus</taxon>
    </lineage>
</organism>
<dbReference type="Proteomes" id="UP001157109">
    <property type="component" value="Unassembled WGS sequence"/>
</dbReference>
<dbReference type="RefSeq" id="WP_241441384.1">
    <property type="nucleotide sequence ID" value="NZ_BSUJ01000001.1"/>
</dbReference>
<name>A0ABQ6HRJ2_9MICO</name>
<comment type="caution">
    <text evidence="1">The sequence shown here is derived from an EMBL/GenBank/DDBJ whole genome shotgun (WGS) entry which is preliminary data.</text>
</comment>
<reference evidence="2" key="1">
    <citation type="journal article" date="2019" name="Int. J. Syst. Evol. Microbiol.">
        <title>The Global Catalogue of Microorganisms (GCM) 10K type strain sequencing project: providing services to taxonomists for standard genome sequencing and annotation.</title>
        <authorList>
            <consortium name="The Broad Institute Genomics Platform"/>
            <consortium name="The Broad Institute Genome Sequencing Center for Infectious Disease"/>
            <person name="Wu L."/>
            <person name="Ma J."/>
        </authorList>
    </citation>
    <scope>NUCLEOTIDE SEQUENCE [LARGE SCALE GENOMIC DNA]</scope>
    <source>
        <strain evidence="2">NBRC 105830</strain>
    </source>
</reference>
<evidence type="ECO:0000313" key="2">
    <source>
        <dbReference type="Proteomes" id="UP001157109"/>
    </source>
</evidence>
<protein>
    <submittedName>
        <fullName evidence="1">Uncharacterized protein</fullName>
    </submittedName>
</protein>
<proteinExistence type="predicted"/>
<sequence>MYYVVEAEARLSLTDALIDDLMSSLQDVSPSLGATPSDSTAITVTLQADNLPQALATGYDVVGSACAPAPLIGLSALPEGVRDAREGLTSLSGHRAGRSRVVR</sequence>
<gene>
    <name evidence="1" type="ORF">GCM10025862_30910</name>
</gene>
<dbReference type="EMBL" id="BSUJ01000001">
    <property type="protein sequence ID" value="GMA21070.1"/>
    <property type="molecule type" value="Genomic_DNA"/>
</dbReference>
<keyword evidence="2" id="KW-1185">Reference proteome</keyword>